<keyword evidence="1" id="KW-0344">Guanine-nucleotide releasing factor</keyword>
<dbReference type="GO" id="GO:0005829">
    <property type="term" value="C:cytosol"/>
    <property type="evidence" value="ECO:0007669"/>
    <property type="project" value="TreeGrafter"/>
</dbReference>
<sequence>NLFPVRQNPERTFYCYLPWFEVFYKLLNNLADYLTKGQVSFHCLCGTVPYFIAPDPRSLPSIPENRNLTELIVAVDVGNLLQLYASMLFERRILIFASKLSTLTSCVHALSAVLYPMYWQHIFIPVLPPHLLDYCCAPMPYLIGVHTSLSEVNYLLKLFHYVSQFTKSMNLPRLSPQMDKYYNVSLRLSDRG</sequence>
<dbReference type="InterPro" id="IPR043153">
    <property type="entry name" value="DENN_C"/>
</dbReference>
<evidence type="ECO:0000313" key="4">
    <source>
        <dbReference type="Proteomes" id="UP000261420"/>
    </source>
</evidence>
<dbReference type="GO" id="GO:0005085">
    <property type="term" value="F:guanyl-nucleotide exchange factor activity"/>
    <property type="evidence" value="ECO:0007669"/>
    <property type="project" value="UniProtKB-KW"/>
</dbReference>
<accession>A0A3B4TH35</accession>
<dbReference type="GO" id="GO:0006897">
    <property type="term" value="P:endocytosis"/>
    <property type="evidence" value="ECO:0007669"/>
    <property type="project" value="TreeGrafter"/>
</dbReference>
<dbReference type="PANTHER" id="PTHR13196">
    <property type="entry name" value="DENN DOMAIN-CONTAINING"/>
    <property type="match status" value="1"/>
</dbReference>
<evidence type="ECO:0000313" key="3">
    <source>
        <dbReference type="Ensembl" id="ENSSDUP00000005373.1"/>
    </source>
</evidence>
<dbReference type="GO" id="GO:0032456">
    <property type="term" value="P:endocytic recycling"/>
    <property type="evidence" value="ECO:0007669"/>
    <property type="project" value="TreeGrafter"/>
</dbReference>
<dbReference type="FunFam" id="3.40.50.11500:FF:000004">
    <property type="entry name" value="DENN domain-containing protein 2C isoform X1"/>
    <property type="match status" value="1"/>
</dbReference>
<dbReference type="Ensembl" id="ENSSDUT00000005475.1">
    <property type="protein sequence ID" value="ENSSDUP00000005373.1"/>
    <property type="gene ID" value="ENSSDUG00000003917.1"/>
</dbReference>
<dbReference type="Proteomes" id="UP000261420">
    <property type="component" value="Unplaced"/>
</dbReference>
<dbReference type="PROSITE" id="PS50211">
    <property type="entry name" value="DENN"/>
    <property type="match status" value="1"/>
</dbReference>
<evidence type="ECO:0000256" key="1">
    <source>
        <dbReference type="ARBA" id="ARBA00022658"/>
    </source>
</evidence>
<protein>
    <submittedName>
        <fullName evidence="3">DENN domain containing 1C</fullName>
    </submittedName>
</protein>
<keyword evidence="4" id="KW-1185">Reference proteome</keyword>
<name>A0A3B4TH35_SERDU</name>
<dbReference type="InterPro" id="IPR037516">
    <property type="entry name" value="Tripartite_DENN"/>
</dbReference>
<proteinExistence type="predicted"/>
<feature type="domain" description="UDENN" evidence="2">
    <location>
        <begin position="1"/>
        <end position="192"/>
    </location>
</feature>
<dbReference type="InterPro" id="IPR001194">
    <property type="entry name" value="cDENN_dom"/>
</dbReference>
<reference evidence="3" key="2">
    <citation type="submission" date="2025-09" db="UniProtKB">
        <authorList>
            <consortium name="Ensembl"/>
        </authorList>
    </citation>
    <scope>IDENTIFICATION</scope>
</reference>
<dbReference type="PANTHER" id="PTHR13196:SF25">
    <property type="entry name" value="DENN DOMAIN-CONTAINING PROTEIN 1C"/>
    <property type="match status" value="1"/>
</dbReference>
<dbReference type="Gene3D" id="3.40.50.11500">
    <property type="match status" value="1"/>
</dbReference>
<dbReference type="InterPro" id="IPR040032">
    <property type="entry name" value="DENND1A/B/C"/>
</dbReference>
<dbReference type="Pfam" id="PF02141">
    <property type="entry name" value="DENN"/>
    <property type="match status" value="1"/>
</dbReference>
<dbReference type="AlphaFoldDB" id="A0A3B4TH35"/>
<reference evidence="3" key="1">
    <citation type="submission" date="2025-08" db="UniProtKB">
        <authorList>
            <consortium name="Ensembl"/>
        </authorList>
    </citation>
    <scope>IDENTIFICATION</scope>
</reference>
<dbReference type="GeneTree" id="ENSGT00940000166336"/>
<evidence type="ECO:0000259" key="2">
    <source>
        <dbReference type="PROSITE" id="PS50211"/>
    </source>
</evidence>
<organism evidence="3 4">
    <name type="scientific">Seriola dumerili</name>
    <name type="common">Greater amberjack</name>
    <name type="synonym">Caranx dumerili</name>
    <dbReference type="NCBI Taxonomy" id="41447"/>
    <lineage>
        <taxon>Eukaryota</taxon>
        <taxon>Metazoa</taxon>
        <taxon>Chordata</taxon>
        <taxon>Craniata</taxon>
        <taxon>Vertebrata</taxon>
        <taxon>Euteleostomi</taxon>
        <taxon>Actinopterygii</taxon>
        <taxon>Neopterygii</taxon>
        <taxon>Teleostei</taxon>
        <taxon>Neoteleostei</taxon>
        <taxon>Acanthomorphata</taxon>
        <taxon>Carangaria</taxon>
        <taxon>Carangiformes</taxon>
        <taxon>Carangidae</taxon>
        <taxon>Seriola</taxon>
    </lineage>
</organism>
<dbReference type="SMART" id="SM00799">
    <property type="entry name" value="DENN"/>
    <property type="match status" value="1"/>
</dbReference>
<dbReference type="GO" id="GO:1901981">
    <property type="term" value="F:phosphatidylinositol phosphate binding"/>
    <property type="evidence" value="ECO:0007669"/>
    <property type="project" value="TreeGrafter"/>
</dbReference>